<evidence type="ECO:0000256" key="5">
    <source>
        <dbReference type="ARBA" id="ARBA00023136"/>
    </source>
</evidence>
<dbReference type="InterPro" id="IPR036259">
    <property type="entry name" value="MFS_trans_sf"/>
</dbReference>
<protein>
    <submittedName>
        <fullName evidence="8">MFS transporter, UMF1 family</fullName>
    </submittedName>
</protein>
<keyword evidence="9" id="KW-1185">Reference proteome</keyword>
<proteinExistence type="predicted"/>
<dbReference type="GO" id="GO:0022857">
    <property type="term" value="F:transmembrane transporter activity"/>
    <property type="evidence" value="ECO:0007669"/>
    <property type="project" value="InterPro"/>
</dbReference>
<dbReference type="Proteomes" id="UP001321450">
    <property type="component" value="Chromosome"/>
</dbReference>
<evidence type="ECO:0000256" key="3">
    <source>
        <dbReference type="ARBA" id="ARBA00022692"/>
    </source>
</evidence>
<gene>
    <name evidence="8" type="ORF">MIN45_P2093</name>
</gene>
<dbReference type="RefSeq" id="WP_286292201.1">
    <property type="nucleotide sequence ID" value="NZ_AP024718.1"/>
</dbReference>
<evidence type="ECO:0000313" key="9">
    <source>
        <dbReference type="Proteomes" id="UP001321450"/>
    </source>
</evidence>
<evidence type="ECO:0000256" key="1">
    <source>
        <dbReference type="ARBA" id="ARBA00004127"/>
    </source>
</evidence>
<keyword evidence="3 6" id="KW-0812">Transmembrane</keyword>
<accession>A0AAU9C0V0</accession>
<dbReference type="SUPFAM" id="SSF103473">
    <property type="entry name" value="MFS general substrate transporter"/>
    <property type="match status" value="1"/>
</dbReference>
<dbReference type="InterPro" id="IPR024671">
    <property type="entry name" value="Atg22-like"/>
</dbReference>
<organism evidence="8 9">
    <name type="scientific">Methylomarinovum tepidoasis</name>
    <dbReference type="NCBI Taxonomy" id="2840183"/>
    <lineage>
        <taxon>Bacteria</taxon>
        <taxon>Pseudomonadati</taxon>
        <taxon>Pseudomonadota</taxon>
        <taxon>Gammaproteobacteria</taxon>
        <taxon>Methylococcales</taxon>
        <taxon>Methylothermaceae</taxon>
        <taxon>Methylomarinovum</taxon>
    </lineage>
</organism>
<feature type="transmembrane region" description="Helical" evidence="6">
    <location>
        <begin position="101"/>
        <end position="121"/>
    </location>
</feature>
<dbReference type="AlphaFoldDB" id="A0AAU9C0V0"/>
<name>A0AAU9C0V0_9GAMM</name>
<dbReference type="Pfam" id="PF11700">
    <property type="entry name" value="ATG22"/>
    <property type="match status" value="1"/>
</dbReference>
<evidence type="ECO:0000259" key="7">
    <source>
        <dbReference type="PROSITE" id="PS50850"/>
    </source>
</evidence>
<keyword evidence="4 6" id="KW-1133">Transmembrane helix</keyword>
<evidence type="ECO:0000313" key="8">
    <source>
        <dbReference type="EMBL" id="BCX89720.1"/>
    </source>
</evidence>
<keyword evidence="5 6" id="KW-0472">Membrane</keyword>
<feature type="transmembrane region" description="Helical" evidence="6">
    <location>
        <begin position="384"/>
        <end position="403"/>
    </location>
</feature>
<reference evidence="9" key="1">
    <citation type="journal article" date="2024" name="Int. J. Syst. Evol. Microbiol.">
        <title>Methylomarinovum tepidoasis sp. nov., a moderately thermophilic methanotroph of the family Methylothermaceae isolated from a deep-sea hydrothermal field.</title>
        <authorList>
            <person name="Hirayama H."/>
            <person name="Takaki Y."/>
            <person name="Abe M."/>
            <person name="Miyazaki M."/>
            <person name="Uematsu K."/>
            <person name="Matsui Y."/>
            <person name="Takai K."/>
        </authorList>
    </citation>
    <scope>NUCLEOTIDE SEQUENCE [LARGE SCALE GENOMIC DNA]</scope>
    <source>
        <strain evidence="9">IN45</strain>
    </source>
</reference>
<dbReference type="PROSITE" id="PS50850">
    <property type="entry name" value="MFS"/>
    <property type="match status" value="1"/>
</dbReference>
<keyword evidence="2" id="KW-0813">Transport</keyword>
<sequence length="410" mass="43856">MTPKTAWILYDFANSAFATTVMAGFFPLFFKQYWHGGAPVDSTFQLGLVNAAASGLILVTAPLLGAIADQGRLHKRLLAGFALLGICATFALALLQAGMATYALLCFGLGLVGFSGANIFYDSLLMEVAAPAEYERVSSLGFALGYLGGGLLFALNVAMTLEPHWFGLASSEQAVHLAFASVAMWWLVFTLPLLWKVDERPCRRLSLSLVGDAWRQVARTLGHVRAHRPAFLFLVAYWFYIDGVDTIVRMAVDYGLAIGLGWKGLIAALLLVQFVGFPAAVAYGRLGEWIGAKRAILLGLAVYVGVTAFAARLDSATEFYALAILIGLVQGGVQALSRAYYAHLIPKAMAAEFFGFYNMLGKFAAVLGPLLVGVTGRLAGDPRAGIFSIVALFLIGGAVLLRVRPQVVAS</sequence>
<feature type="transmembrane region" description="Helical" evidence="6">
    <location>
        <begin position="142"/>
        <end position="161"/>
    </location>
</feature>
<evidence type="ECO:0000256" key="2">
    <source>
        <dbReference type="ARBA" id="ARBA00022448"/>
    </source>
</evidence>
<feature type="transmembrane region" description="Helical" evidence="6">
    <location>
        <begin position="353"/>
        <end position="372"/>
    </location>
</feature>
<feature type="transmembrane region" description="Helical" evidence="6">
    <location>
        <begin position="173"/>
        <end position="195"/>
    </location>
</feature>
<feature type="transmembrane region" description="Helical" evidence="6">
    <location>
        <begin position="42"/>
        <end position="65"/>
    </location>
</feature>
<dbReference type="PANTHER" id="PTHR23519:SF1">
    <property type="entry name" value="AUTOPHAGY-RELATED PROTEIN 22"/>
    <property type="match status" value="1"/>
</dbReference>
<feature type="transmembrane region" description="Helical" evidence="6">
    <location>
        <begin position="7"/>
        <end position="30"/>
    </location>
</feature>
<dbReference type="KEGG" id="meiy:MIN45_P2093"/>
<evidence type="ECO:0000256" key="4">
    <source>
        <dbReference type="ARBA" id="ARBA00022989"/>
    </source>
</evidence>
<feature type="transmembrane region" description="Helical" evidence="6">
    <location>
        <begin position="319"/>
        <end position="341"/>
    </location>
</feature>
<dbReference type="EMBL" id="AP024718">
    <property type="protein sequence ID" value="BCX89720.1"/>
    <property type="molecule type" value="Genomic_DNA"/>
</dbReference>
<feature type="transmembrane region" description="Helical" evidence="6">
    <location>
        <begin position="230"/>
        <end position="252"/>
    </location>
</feature>
<dbReference type="Gene3D" id="1.20.1250.20">
    <property type="entry name" value="MFS general substrate transporter like domains"/>
    <property type="match status" value="1"/>
</dbReference>
<dbReference type="GO" id="GO:0012505">
    <property type="term" value="C:endomembrane system"/>
    <property type="evidence" value="ECO:0007669"/>
    <property type="project" value="UniProtKB-SubCell"/>
</dbReference>
<comment type="subcellular location">
    <subcellularLocation>
        <location evidence="1">Endomembrane system</location>
        <topology evidence="1">Multi-pass membrane protein</topology>
    </subcellularLocation>
</comment>
<feature type="transmembrane region" description="Helical" evidence="6">
    <location>
        <begin position="295"/>
        <end position="313"/>
    </location>
</feature>
<dbReference type="InterPro" id="IPR020846">
    <property type="entry name" value="MFS_dom"/>
</dbReference>
<dbReference type="PANTHER" id="PTHR23519">
    <property type="entry name" value="AUTOPHAGY-RELATED PROTEIN 22"/>
    <property type="match status" value="1"/>
</dbReference>
<evidence type="ECO:0000256" key="6">
    <source>
        <dbReference type="SAM" id="Phobius"/>
    </source>
</evidence>
<feature type="transmembrane region" description="Helical" evidence="6">
    <location>
        <begin position="264"/>
        <end position="283"/>
    </location>
</feature>
<feature type="domain" description="Major facilitator superfamily (MFS) profile" evidence="7">
    <location>
        <begin position="224"/>
        <end position="410"/>
    </location>
</feature>
<feature type="transmembrane region" description="Helical" evidence="6">
    <location>
        <begin position="77"/>
        <end position="95"/>
    </location>
</feature>
<dbReference type="InterPro" id="IPR050495">
    <property type="entry name" value="ATG22/LtaA_families"/>
</dbReference>